<accession>A0A9X7VZE5</accession>
<evidence type="ECO:0000259" key="5">
    <source>
        <dbReference type="Pfam" id="PF00535"/>
    </source>
</evidence>
<reference evidence="6 7" key="1">
    <citation type="submission" date="2021-02" db="EMBL/GenBank/DDBJ databases">
        <title>Alicyclobacillus curvatus sp. nov. and Alicyclobacillus mengziensis sp. nov., two acidophilic bacteria isolated from acid mine drainage.</title>
        <authorList>
            <person name="Huang Y."/>
        </authorList>
    </citation>
    <scope>NUCLEOTIDE SEQUENCE [LARGE SCALE GENOMIC DNA]</scope>
    <source>
        <strain evidence="6 7">S30H14</strain>
    </source>
</reference>
<keyword evidence="4" id="KW-1133">Transmembrane helix</keyword>
<keyword evidence="4" id="KW-0812">Transmembrane</keyword>
<dbReference type="AlphaFoldDB" id="A0A9X7VZE5"/>
<dbReference type="GO" id="GO:0016757">
    <property type="term" value="F:glycosyltransferase activity"/>
    <property type="evidence" value="ECO:0007669"/>
    <property type="project" value="UniProtKB-KW"/>
</dbReference>
<dbReference type="KEGG" id="afx:JZ786_00225"/>
<keyword evidence="3" id="KW-0808">Transferase</keyword>
<evidence type="ECO:0000256" key="3">
    <source>
        <dbReference type="ARBA" id="ARBA00022679"/>
    </source>
</evidence>
<evidence type="ECO:0000313" key="6">
    <source>
        <dbReference type="EMBL" id="QSO47534.1"/>
    </source>
</evidence>
<dbReference type="Pfam" id="PF00535">
    <property type="entry name" value="Glycos_transf_2"/>
    <property type="match status" value="1"/>
</dbReference>
<evidence type="ECO:0000256" key="4">
    <source>
        <dbReference type="SAM" id="Phobius"/>
    </source>
</evidence>
<keyword evidence="4" id="KW-0472">Membrane</keyword>
<evidence type="ECO:0000256" key="1">
    <source>
        <dbReference type="ARBA" id="ARBA00006739"/>
    </source>
</evidence>
<sequence length="268" mass="31268">MALVSVIMATYNIPDTQILRTAINSVLRQTFSNFELIICDDGSTNDTYELLQEISRQDDRIILVRNQINMGAAVARNACIRLAGGKFIAIMDSDDFSAPCRLQKEVQFLIDFPEYDFVGVKGQYFNLWPYENLGIYWFCQRPREIDFLFTLPFVHASLMFRREALEAIGGYTEARVATRSEDYDLLMRLYAAGYRGANIPEVLYLIRLDDNTYKRRRYKYRFNECVVKYKGFKTLGLMPRGLVYALKPLIVGLIPVQLLRWMKLKYYK</sequence>
<keyword evidence="2" id="KW-0328">Glycosyltransferase</keyword>
<organism evidence="6 7">
    <name type="scientific">Alicyclobacillus mengziensis</name>
    <dbReference type="NCBI Taxonomy" id="2931921"/>
    <lineage>
        <taxon>Bacteria</taxon>
        <taxon>Bacillati</taxon>
        <taxon>Bacillota</taxon>
        <taxon>Bacilli</taxon>
        <taxon>Bacillales</taxon>
        <taxon>Alicyclobacillaceae</taxon>
        <taxon>Alicyclobacillus</taxon>
    </lineage>
</organism>
<dbReference type="RefSeq" id="WP_206656878.1">
    <property type="nucleotide sequence ID" value="NZ_CP071182.1"/>
</dbReference>
<dbReference type="Proteomes" id="UP000663505">
    <property type="component" value="Chromosome"/>
</dbReference>
<dbReference type="EMBL" id="CP071182">
    <property type="protein sequence ID" value="QSO47534.1"/>
    <property type="molecule type" value="Genomic_DNA"/>
</dbReference>
<gene>
    <name evidence="6" type="ORF">JZ786_00225</name>
</gene>
<protein>
    <submittedName>
        <fullName evidence="6">Glycosyltransferase family 2 protein</fullName>
    </submittedName>
</protein>
<dbReference type="PANTHER" id="PTHR43685:SF5">
    <property type="entry name" value="GLYCOSYLTRANSFERASE EPSE-RELATED"/>
    <property type="match status" value="1"/>
</dbReference>
<comment type="similarity">
    <text evidence="1">Belongs to the glycosyltransferase 2 family.</text>
</comment>
<dbReference type="PANTHER" id="PTHR43685">
    <property type="entry name" value="GLYCOSYLTRANSFERASE"/>
    <property type="match status" value="1"/>
</dbReference>
<name>A0A9X7VZE5_9BACL</name>
<evidence type="ECO:0000256" key="2">
    <source>
        <dbReference type="ARBA" id="ARBA00022676"/>
    </source>
</evidence>
<dbReference type="SUPFAM" id="SSF53448">
    <property type="entry name" value="Nucleotide-diphospho-sugar transferases"/>
    <property type="match status" value="1"/>
</dbReference>
<feature type="domain" description="Glycosyltransferase 2-like" evidence="5">
    <location>
        <begin position="5"/>
        <end position="168"/>
    </location>
</feature>
<dbReference type="Gene3D" id="3.90.550.10">
    <property type="entry name" value="Spore Coat Polysaccharide Biosynthesis Protein SpsA, Chain A"/>
    <property type="match status" value="1"/>
</dbReference>
<evidence type="ECO:0000313" key="7">
    <source>
        <dbReference type="Proteomes" id="UP000663505"/>
    </source>
</evidence>
<dbReference type="InterPro" id="IPR001173">
    <property type="entry name" value="Glyco_trans_2-like"/>
</dbReference>
<proteinExistence type="inferred from homology"/>
<dbReference type="InterPro" id="IPR050834">
    <property type="entry name" value="Glycosyltransf_2"/>
</dbReference>
<feature type="transmembrane region" description="Helical" evidence="4">
    <location>
        <begin position="242"/>
        <end position="262"/>
    </location>
</feature>
<dbReference type="CDD" id="cd00761">
    <property type="entry name" value="Glyco_tranf_GTA_type"/>
    <property type="match status" value="1"/>
</dbReference>
<dbReference type="InterPro" id="IPR029044">
    <property type="entry name" value="Nucleotide-diphossugar_trans"/>
</dbReference>
<keyword evidence="7" id="KW-1185">Reference proteome</keyword>